<evidence type="ECO:0000313" key="2">
    <source>
        <dbReference type="Proteomes" id="UP000022910"/>
    </source>
</evidence>
<reference evidence="1 2" key="1">
    <citation type="submission" date="2014-02" db="EMBL/GenBank/DDBJ databases">
        <title>Single nucleus genome sequencing reveals high similarity among nuclei of an endomycorrhizal fungus.</title>
        <authorList>
            <person name="Lin K."/>
            <person name="Geurts R."/>
            <person name="Zhang Z."/>
            <person name="Limpens E."/>
            <person name="Saunders D.G."/>
            <person name="Mu D."/>
            <person name="Pang E."/>
            <person name="Cao H."/>
            <person name="Cha H."/>
            <person name="Lin T."/>
            <person name="Zhou Q."/>
            <person name="Shang Y."/>
            <person name="Li Y."/>
            <person name="Ivanov S."/>
            <person name="Sharma T."/>
            <person name="Velzen R.V."/>
            <person name="Ruijter N.D."/>
            <person name="Aanen D.K."/>
            <person name="Win J."/>
            <person name="Kamoun S."/>
            <person name="Bisseling T."/>
            <person name="Huang S."/>
        </authorList>
    </citation>
    <scope>NUCLEOTIDE SEQUENCE [LARGE SCALE GENOMIC DNA]</scope>
    <source>
        <strain evidence="2">DAOM197198w</strain>
    </source>
</reference>
<sequence>MILFGKESDSSVLLDIDFSGETWPGDAWEFDGKLYLSSLSDIRVLSLFFGLKLDSREESITDDPGDACGTIVIPRTKSPNNTNNQTCVNKPSRVVGSRSFQKKFQAIVFPEPGRVRPDSQFSASLNFDGRIDRYNELDLEYFFIGLASFGTDDILI</sequence>
<comment type="caution">
    <text evidence="1">The sequence shown here is derived from an EMBL/GenBank/DDBJ whole genome shotgun (WGS) entry which is preliminary data.</text>
</comment>
<dbReference type="HOGENOM" id="CLU_1687644_0_0_1"/>
<organism evidence="1 2">
    <name type="scientific">Rhizophagus irregularis (strain DAOM 197198w)</name>
    <name type="common">Glomus intraradices</name>
    <dbReference type="NCBI Taxonomy" id="1432141"/>
    <lineage>
        <taxon>Eukaryota</taxon>
        <taxon>Fungi</taxon>
        <taxon>Fungi incertae sedis</taxon>
        <taxon>Mucoromycota</taxon>
        <taxon>Glomeromycotina</taxon>
        <taxon>Glomeromycetes</taxon>
        <taxon>Glomerales</taxon>
        <taxon>Glomeraceae</taxon>
        <taxon>Rhizophagus</taxon>
    </lineage>
</organism>
<accession>A0A015IYS5</accession>
<name>A0A015IYS5_RHIIW</name>
<protein>
    <submittedName>
        <fullName evidence="1">Uncharacterized protein</fullName>
    </submittedName>
</protein>
<gene>
    <name evidence="1" type="ORF">RirG_161760</name>
</gene>
<proteinExistence type="predicted"/>
<dbReference type="AlphaFoldDB" id="A0A015IYS5"/>
<dbReference type="EMBL" id="JEMT01024721">
    <property type="protein sequence ID" value="EXX62437.1"/>
    <property type="molecule type" value="Genomic_DNA"/>
</dbReference>
<keyword evidence="2" id="KW-1185">Reference proteome</keyword>
<evidence type="ECO:0000313" key="1">
    <source>
        <dbReference type="EMBL" id="EXX62437.1"/>
    </source>
</evidence>
<dbReference type="Proteomes" id="UP000022910">
    <property type="component" value="Unassembled WGS sequence"/>
</dbReference>